<dbReference type="AlphaFoldDB" id="A0A7C1DIA8"/>
<gene>
    <name evidence="1" type="ORF">ENN92_01310</name>
</gene>
<comment type="caution">
    <text evidence="1">The sequence shown here is derived from an EMBL/GenBank/DDBJ whole genome shotgun (WGS) entry which is preliminary data.</text>
</comment>
<dbReference type="Proteomes" id="UP000886066">
    <property type="component" value="Unassembled WGS sequence"/>
</dbReference>
<dbReference type="EMBL" id="DSDM01000082">
    <property type="protein sequence ID" value="HDQ88767.1"/>
    <property type="molecule type" value="Genomic_DNA"/>
</dbReference>
<protein>
    <submittedName>
        <fullName evidence="1">Uncharacterized protein</fullName>
    </submittedName>
</protein>
<accession>A0A7C1DIA8</accession>
<reference evidence="1" key="1">
    <citation type="journal article" date="2020" name="mSystems">
        <title>Genome- and Community-Level Interaction Insights into Carbon Utilization and Element Cycling Functions of Hydrothermarchaeota in Hydrothermal Sediment.</title>
        <authorList>
            <person name="Zhou Z."/>
            <person name="Liu Y."/>
            <person name="Xu W."/>
            <person name="Pan J."/>
            <person name="Luo Z.H."/>
            <person name="Li M."/>
        </authorList>
    </citation>
    <scope>NUCLEOTIDE SEQUENCE [LARGE SCALE GENOMIC DNA]</scope>
    <source>
        <strain evidence="1">SpSt-1219</strain>
    </source>
</reference>
<organism evidence="1">
    <name type="scientific">candidate division WWE3 bacterium</name>
    <dbReference type="NCBI Taxonomy" id="2053526"/>
    <lineage>
        <taxon>Bacteria</taxon>
        <taxon>Katanobacteria</taxon>
    </lineage>
</organism>
<evidence type="ECO:0000313" key="1">
    <source>
        <dbReference type="EMBL" id="HDQ88767.1"/>
    </source>
</evidence>
<name>A0A7C1DIA8_UNCKA</name>
<sequence>MSTKLSKKNKWIMLLIAGFLTLAWMSPFFISRGKAWYGKYATSKEVEKKVVLNKKKSEYILAAEKYLDEMENVEEILEIAEPVITKYEITNATGNNENAQVDVRIYVVNSYVEKTIHVARNNDLWEVKKVEGSNDLIYERNGILLKHPINWEAYSTENNADTISEWSFKTREGESKAIFFIEKKGGNFSEAFINCNLDSVTNCGEKEIGKRTFRTAKFQDLIRTYVLEGVESNLVVLDVSGGDASELEEILDNMKIQNN</sequence>
<proteinExistence type="predicted"/>